<sequence length="23" mass="2814">MHHHPQNRERAINLYNPFRVRAG</sequence>
<feature type="region of interest" description="Disordered" evidence="1">
    <location>
        <begin position="1"/>
        <end position="23"/>
    </location>
</feature>
<protein>
    <submittedName>
        <fullName evidence="2">Uncharacterized protein</fullName>
    </submittedName>
</protein>
<reference evidence="2" key="1">
    <citation type="submission" date="2014-11" db="EMBL/GenBank/DDBJ databases">
        <authorList>
            <person name="Amaro Gonzalez C."/>
        </authorList>
    </citation>
    <scope>NUCLEOTIDE SEQUENCE</scope>
</reference>
<evidence type="ECO:0000256" key="1">
    <source>
        <dbReference type="SAM" id="MobiDB-lite"/>
    </source>
</evidence>
<name>A0A0E9VUA4_ANGAN</name>
<organism evidence="2">
    <name type="scientific">Anguilla anguilla</name>
    <name type="common">European freshwater eel</name>
    <name type="synonym">Muraena anguilla</name>
    <dbReference type="NCBI Taxonomy" id="7936"/>
    <lineage>
        <taxon>Eukaryota</taxon>
        <taxon>Metazoa</taxon>
        <taxon>Chordata</taxon>
        <taxon>Craniata</taxon>
        <taxon>Vertebrata</taxon>
        <taxon>Euteleostomi</taxon>
        <taxon>Actinopterygii</taxon>
        <taxon>Neopterygii</taxon>
        <taxon>Teleostei</taxon>
        <taxon>Anguilliformes</taxon>
        <taxon>Anguillidae</taxon>
        <taxon>Anguilla</taxon>
    </lineage>
</organism>
<reference evidence="2" key="2">
    <citation type="journal article" date="2015" name="Fish Shellfish Immunol.">
        <title>Early steps in the European eel (Anguilla anguilla)-Vibrio vulnificus interaction in the gills: Role of the RtxA13 toxin.</title>
        <authorList>
            <person name="Callol A."/>
            <person name="Pajuelo D."/>
            <person name="Ebbesson L."/>
            <person name="Teles M."/>
            <person name="MacKenzie S."/>
            <person name="Amaro C."/>
        </authorList>
    </citation>
    <scope>NUCLEOTIDE SEQUENCE</scope>
</reference>
<proteinExistence type="predicted"/>
<dbReference type="EMBL" id="GBXM01026941">
    <property type="protein sequence ID" value="JAH81636.1"/>
    <property type="molecule type" value="Transcribed_RNA"/>
</dbReference>
<dbReference type="AlphaFoldDB" id="A0A0E9VUA4"/>
<accession>A0A0E9VUA4</accession>
<evidence type="ECO:0000313" key="2">
    <source>
        <dbReference type="EMBL" id="JAH81636.1"/>
    </source>
</evidence>
<feature type="compositionally biased region" description="Basic and acidic residues" evidence="1">
    <location>
        <begin position="1"/>
        <end position="11"/>
    </location>
</feature>